<comment type="similarity">
    <text evidence="1 3">Belongs to the 3-beta-HSD family.</text>
</comment>
<proteinExistence type="inferred from homology"/>
<comment type="caution">
    <text evidence="5">The sequence shown here is derived from an EMBL/GenBank/DDBJ whole genome shotgun (WGS) entry which is preliminary data.</text>
</comment>
<keyword evidence="3" id="KW-1133">Transmembrane helix</keyword>
<keyword evidence="3" id="KW-0812">Transmembrane</keyword>
<dbReference type="Gene3D" id="3.40.50.720">
    <property type="entry name" value="NAD(P)-binding Rossmann-like Domain"/>
    <property type="match status" value="2"/>
</dbReference>
<feature type="domain" description="3-beta hydroxysteroid dehydrogenase/isomerase" evidence="4">
    <location>
        <begin position="175"/>
        <end position="237"/>
    </location>
</feature>
<dbReference type="InterPro" id="IPR002225">
    <property type="entry name" value="3Beta_OHSteriod_DH/Estase"/>
</dbReference>
<organism evidence="5">
    <name type="scientific">Salvia splendens</name>
    <name type="common">Scarlet sage</name>
    <dbReference type="NCBI Taxonomy" id="180675"/>
    <lineage>
        <taxon>Eukaryota</taxon>
        <taxon>Viridiplantae</taxon>
        <taxon>Streptophyta</taxon>
        <taxon>Embryophyta</taxon>
        <taxon>Tracheophyta</taxon>
        <taxon>Spermatophyta</taxon>
        <taxon>Magnoliopsida</taxon>
        <taxon>eudicotyledons</taxon>
        <taxon>Gunneridae</taxon>
        <taxon>Pentapetalae</taxon>
        <taxon>asterids</taxon>
        <taxon>lamiids</taxon>
        <taxon>Lamiales</taxon>
        <taxon>Lamiaceae</taxon>
        <taxon>Nepetoideae</taxon>
        <taxon>Mentheae</taxon>
        <taxon>Salviinae</taxon>
        <taxon>Salvia</taxon>
        <taxon>Salvia subgen. Calosphace</taxon>
        <taxon>core Calosphace</taxon>
    </lineage>
</organism>
<evidence type="ECO:0000313" key="6">
    <source>
        <dbReference type="Proteomes" id="UP000298416"/>
    </source>
</evidence>
<name>A0A8X8ZIE9_SALSN</name>
<evidence type="ECO:0000256" key="3">
    <source>
        <dbReference type="RuleBase" id="RU004475"/>
    </source>
</evidence>
<keyword evidence="3" id="KW-0472">Membrane</keyword>
<dbReference type="EMBL" id="PNBA02000012">
    <property type="protein sequence ID" value="KAG6406167.1"/>
    <property type="molecule type" value="Genomic_DNA"/>
</dbReference>
<dbReference type="PANTHER" id="PTHR43245:SF51">
    <property type="entry name" value="SHORT CHAIN DEHYDROGENASE_REDUCTASE FAMILY 42E, MEMBER 2"/>
    <property type="match status" value="1"/>
</dbReference>
<dbReference type="Proteomes" id="UP000298416">
    <property type="component" value="Unassembled WGS sequence"/>
</dbReference>
<dbReference type="Pfam" id="PF01073">
    <property type="entry name" value="3Beta_HSD"/>
    <property type="match status" value="3"/>
</dbReference>
<dbReference type="InterPro" id="IPR036291">
    <property type="entry name" value="NAD(P)-bd_dom_sf"/>
</dbReference>
<evidence type="ECO:0000256" key="1">
    <source>
        <dbReference type="ARBA" id="ARBA00009219"/>
    </source>
</evidence>
<dbReference type="InterPro" id="IPR050177">
    <property type="entry name" value="Lipid_A_modif_metabolic_enz"/>
</dbReference>
<keyword evidence="6" id="KW-1185">Reference proteome</keyword>
<feature type="transmembrane region" description="Helical" evidence="3">
    <location>
        <begin position="370"/>
        <end position="389"/>
    </location>
</feature>
<keyword evidence="2 3" id="KW-0560">Oxidoreductase</keyword>
<evidence type="ECO:0000256" key="2">
    <source>
        <dbReference type="ARBA" id="ARBA00023002"/>
    </source>
</evidence>
<evidence type="ECO:0000313" key="5">
    <source>
        <dbReference type="EMBL" id="KAG6406167.1"/>
    </source>
</evidence>
<feature type="transmembrane region" description="Helical" evidence="3">
    <location>
        <begin position="298"/>
        <end position="317"/>
    </location>
</feature>
<dbReference type="Pfam" id="PF14934">
    <property type="entry name" value="TMEM254"/>
    <property type="match status" value="1"/>
</dbReference>
<dbReference type="GO" id="GO:0006694">
    <property type="term" value="P:steroid biosynthetic process"/>
    <property type="evidence" value="ECO:0007669"/>
    <property type="project" value="InterPro"/>
</dbReference>
<reference evidence="5" key="1">
    <citation type="submission" date="2018-01" db="EMBL/GenBank/DDBJ databases">
        <authorList>
            <person name="Mao J.F."/>
        </authorList>
    </citation>
    <scope>NUCLEOTIDE SEQUENCE</scope>
    <source>
        <strain evidence="5">Huo1</strain>
        <tissue evidence="5">Leaf</tissue>
    </source>
</reference>
<dbReference type="PANTHER" id="PTHR43245">
    <property type="entry name" value="BIFUNCTIONAL POLYMYXIN RESISTANCE PROTEIN ARNA"/>
    <property type="match status" value="1"/>
</dbReference>
<feature type="domain" description="3-beta hydroxysteroid dehydrogenase/isomerase" evidence="4">
    <location>
        <begin position="135"/>
        <end position="170"/>
    </location>
</feature>
<dbReference type="InterPro" id="IPR028110">
    <property type="entry name" value="TMEM254"/>
</dbReference>
<accession>A0A8X8ZIE9</accession>
<reference evidence="5" key="2">
    <citation type="submission" date="2020-08" db="EMBL/GenBank/DDBJ databases">
        <title>Plant Genome Project.</title>
        <authorList>
            <person name="Zhang R.-G."/>
        </authorList>
    </citation>
    <scope>NUCLEOTIDE SEQUENCE</scope>
    <source>
        <strain evidence="5">Huo1</strain>
        <tissue evidence="5">Leaf</tissue>
    </source>
</reference>
<dbReference type="SUPFAM" id="SSF51735">
    <property type="entry name" value="NAD(P)-binding Rossmann-fold domains"/>
    <property type="match status" value="1"/>
</dbReference>
<dbReference type="GO" id="GO:0016616">
    <property type="term" value="F:oxidoreductase activity, acting on the CH-OH group of donors, NAD or NADP as acceptor"/>
    <property type="evidence" value="ECO:0007669"/>
    <property type="project" value="InterPro"/>
</dbReference>
<feature type="domain" description="3-beta hydroxysteroid dehydrogenase/isomerase" evidence="4">
    <location>
        <begin position="15"/>
        <end position="134"/>
    </location>
</feature>
<sequence length="397" mass="44122">MHLSENEGIQGKTFVVTGGLGFVGSALCFELLRRGAYQVRAFDIRPESPWSAALHDRGVLHLQGDVRKKKDVDKALQGADCVFHLASYGMSGKEMLQYGRVDEININGTFHVLDACLECGVSRLVYVSTYNVVFAEQLVLKHNGQPFRKEKGKLYSCAIRPAAIYGPGEIRLGLDNVVLAMLQASMGLLDDIPGRVGRPVAAGQAYFISDGSPVNSFEFLRPQLEGLNYELPKLTLPVSQALFSRKAYLSVVVTHYFSFLKAKEELGYMPLVSPQEGMAATLEYWKERKRRTLDGPTIYAWVAVVIGMTMMFCAACLPDLGPVPLIRAICFFFLRSMTVIRAIFTMAVAAHIGEGVYAWQLARRCDPQNATGWFLQTVVLGFFSLRFLLKRAKTHSK</sequence>
<gene>
    <name evidence="5" type="ORF">SASPL_133766</name>
</gene>
<protein>
    <recommendedName>
        <fullName evidence="4">3-beta hydroxysteroid dehydrogenase/isomerase domain-containing protein</fullName>
    </recommendedName>
</protein>
<evidence type="ECO:0000259" key="4">
    <source>
        <dbReference type="Pfam" id="PF01073"/>
    </source>
</evidence>
<dbReference type="AlphaFoldDB" id="A0A8X8ZIE9"/>
<feature type="transmembrane region" description="Helical" evidence="3">
    <location>
        <begin position="329"/>
        <end position="350"/>
    </location>
</feature>